<dbReference type="GO" id="GO:0000155">
    <property type="term" value="F:phosphorelay sensor kinase activity"/>
    <property type="evidence" value="ECO:0007669"/>
    <property type="project" value="InterPro"/>
</dbReference>
<keyword evidence="6" id="KW-0175">Coiled coil</keyword>
<dbReference type="Pfam" id="PF08447">
    <property type="entry name" value="PAS_3"/>
    <property type="match status" value="1"/>
</dbReference>
<dbReference type="PANTHER" id="PTHR43304:SF1">
    <property type="entry name" value="PAC DOMAIN-CONTAINING PROTEIN"/>
    <property type="match status" value="1"/>
</dbReference>
<dbReference type="InterPro" id="IPR013655">
    <property type="entry name" value="PAS_fold_3"/>
</dbReference>
<evidence type="ECO:0000256" key="1">
    <source>
        <dbReference type="ARBA" id="ARBA00000085"/>
    </source>
</evidence>
<sequence length="592" mass="69130">MKNFTFPKSPVFLRVVFVVSVAVIFFISAMTYKHLLVLNNSSKWVTHSYDVSLNLEKLFTYIKELEVARRDYILTQDKTDLEMMTVSKLKVEKTMYIIDLQTRGNVNQQKNILQLKDLINKQYNFIEDYSRESKAILTDVDLKMNLLASKKIIHDLKIKIYEMINLEIKVLKERQEENNNALAFTPIILYVTQLITLAIVSLAFVRINKDLQEIKTKNNDLVISNEISNLAEEVGNYGSWHWDLVEDKMYYSDNMFKMLGVEKDAFQPNNENYAQFVHPDDKDFVNEQIQKMKNNQKVDSFTYRIVKKDGEIRYRKAVGKLVNRNGKNSIVGTTIDITEERNINNQIEDRNRELERNNRELEAFNYVASHDLQEPLRKIQTFISRLDEKEKHSLSDNGKAYLERIKSAATRMRLLIDDLLQFSRTNKTEKVFELSDLNELLNQSTVELSQEIEKTNTKIIADKLPIVNVIPFQIQQMFTNLISNSIKYRKPNSSPEIQIKYTKVNAEEENLLPLNLTGYFYKFQFIDNGIGFEQQYAEKIFILFNRLHNKEEYQGTGIGLAICKKIIDNHKGYIIAKGEPDLGATFTFFLPV</sequence>
<evidence type="ECO:0000256" key="5">
    <source>
        <dbReference type="ARBA" id="ARBA00022777"/>
    </source>
</evidence>
<dbReference type="InterPro" id="IPR003661">
    <property type="entry name" value="HisK_dim/P_dom"/>
</dbReference>
<dbReference type="PANTHER" id="PTHR43304">
    <property type="entry name" value="PHYTOCHROME-LIKE PROTEIN CPH1"/>
    <property type="match status" value="1"/>
</dbReference>
<dbReference type="KEGG" id="fin:KQS_11660"/>
<comment type="catalytic activity">
    <reaction evidence="1">
        <text>ATP + protein L-histidine = ADP + protein N-phospho-L-histidine.</text>
        <dbReference type="EC" id="2.7.13.3"/>
    </reaction>
</comment>
<dbReference type="Pfam" id="PF00512">
    <property type="entry name" value="HisKA"/>
    <property type="match status" value="1"/>
</dbReference>
<evidence type="ECO:0000256" key="4">
    <source>
        <dbReference type="ARBA" id="ARBA00022679"/>
    </source>
</evidence>
<dbReference type="Gene3D" id="2.10.70.100">
    <property type="match status" value="1"/>
</dbReference>
<evidence type="ECO:0000256" key="3">
    <source>
        <dbReference type="ARBA" id="ARBA00022553"/>
    </source>
</evidence>
<dbReference type="RefSeq" id="WP_014389364.1">
    <property type="nucleotide sequence ID" value="NC_017025.1"/>
</dbReference>
<dbReference type="PROSITE" id="PS50113">
    <property type="entry name" value="PAC"/>
    <property type="match status" value="1"/>
</dbReference>
<dbReference type="InterPro" id="IPR035965">
    <property type="entry name" value="PAS-like_dom_sf"/>
</dbReference>
<dbReference type="PRINTS" id="PR00344">
    <property type="entry name" value="BCTRLSENSOR"/>
</dbReference>
<keyword evidence="4 11" id="KW-0808">Transferase</keyword>
<dbReference type="AlphaFoldDB" id="H8XR12"/>
<dbReference type="InterPro" id="IPR036890">
    <property type="entry name" value="HATPase_C_sf"/>
</dbReference>
<keyword evidence="7" id="KW-1133">Transmembrane helix</keyword>
<dbReference type="STRING" id="1094466.KQS_11660"/>
<dbReference type="Pfam" id="PF05227">
    <property type="entry name" value="CHASE3"/>
    <property type="match status" value="1"/>
</dbReference>
<feature type="transmembrane region" description="Helical" evidence="7">
    <location>
        <begin position="181"/>
        <end position="205"/>
    </location>
</feature>
<dbReference type="NCBIfam" id="TIGR00229">
    <property type="entry name" value="sensory_box"/>
    <property type="match status" value="1"/>
</dbReference>
<evidence type="ECO:0000259" key="10">
    <source>
        <dbReference type="PROSITE" id="PS50113"/>
    </source>
</evidence>
<dbReference type="PATRIC" id="fig|1094466.5.peg.2283"/>
<name>H8XR12_FLAIG</name>
<feature type="domain" description="Histidine kinase" evidence="8">
    <location>
        <begin position="367"/>
        <end position="592"/>
    </location>
</feature>
<feature type="transmembrane region" description="Helical" evidence="7">
    <location>
        <begin position="12"/>
        <end position="32"/>
    </location>
</feature>
<dbReference type="InterPro" id="IPR036097">
    <property type="entry name" value="HisK_dim/P_sf"/>
</dbReference>
<keyword evidence="7" id="KW-0472">Membrane</keyword>
<keyword evidence="7" id="KW-0812">Transmembrane</keyword>
<dbReference type="EMBL" id="HE774682">
    <property type="protein sequence ID" value="CCG54246.1"/>
    <property type="molecule type" value="Genomic_DNA"/>
</dbReference>
<evidence type="ECO:0000256" key="6">
    <source>
        <dbReference type="SAM" id="Coils"/>
    </source>
</evidence>
<dbReference type="Gene3D" id="3.30.450.20">
    <property type="entry name" value="PAS domain"/>
    <property type="match status" value="1"/>
</dbReference>
<dbReference type="Pfam" id="PF02518">
    <property type="entry name" value="HATPase_c"/>
    <property type="match status" value="1"/>
</dbReference>
<dbReference type="InterPro" id="IPR003594">
    <property type="entry name" value="HATPase_dom"/>
</dbReference>
<dbReference type="Proteomes" id="UP000007599">
    <property type="component" value="Chromosome I"/>
</dbReference>
<reference evidence="12" key="2">
    <citation type="submission" date="2012-03" db="EMBL/GenBank/DDBJ databases">
        <title>Complete genome sequence of Flavobacterium indicum GPTSA100-9T, isolated from warm spring water.</title>
        <authorList>
            <person name="Barbier P."/>
            <person name="Houel A."/>
            <person name="Loux V."/>
            <person name="Poulain J."/>
            <person name="Bernardet J.-F."/>
            <person name="Touchon M."/>
            <person name="Duchaud E."/>
        </authorList>
    </citation>
    <scope>NUCLEOTIDE SEQUENCE [LARGE SCALE GENOMIC DNA]</scope>
    <source>
        <strain evidence="12">DSM 17447 / CIP 109464 / GPTSA100-9</strain>
    </source>
</reference>
<keyword evidence="12" id="KW-1185">Reference proteome</keyword>
<evidence type="ECO:0000313" key="12">
    <source>
        <dbReference type="Proteomes" id="UP000007599"/>
    </source>
</evidence>
<gene>
    <name evidence="11" type="ordered locus">KQS_11660</name>
</gene>
<dbReference type="HOGENOM" id="CLU_000445_114_71_10"/>
<organism evidence="11 12">
    <name type="scientific">Flavobacterium indicum (strain DSM 17447 / CIP 109464 / GPTSA100-9)</name>
    <dbReference type="NCBI Taxonomy" id="1094466"/>
    <lineage>
        <taxon>Bacteria</taxon>
        <taxon>Pseudomonadati</taxon>
        <taxon>Bacteroidota</taxon>
        <taxon>Flavobacteriia</taxon>
        <taxon>Flavobacteriales</taxon>
        <taxon>Flavobacteriaceae</taxon>
        <taxon>Flavobacterium</taxon>
    </lineage>
</organism>
<protein>
    <recommendedName>
        <fullName evidence="2">histidine kinase</fullName>
        <ecNumber evidence="2">2.7.13.3</ecNumber>
    </recommendedName>
</protein>
<dbReference type="SMART" id="SM00388">
    <property type="entry name" value="HisKA"/>
    <property type="match status" value="1"/>
</dbReference>
<dbReference type="InterPro" id="IPR000014">
    <property type="entry name" value="PAS"/>
</dbReference>
<dbReference type="CDD" id="cd00130">
    <property type="entry name" value="PAS"/>
    <property type="match status" value="1"/>
</dbReference>
<keyword evidence="5 11" id="KW-0418">Kinase</keyword>
<feature type="coiled-coil region" evidence="6">
    <location>
        <begin position="337"/>
        <end position="364"/>
    </location>
</feature>
<dbReference type="CDD" id="cd00082">
    <property type="entry name" value="HisKA"/>
    <property type="match status" value="1"/>
</dbReference>
<dbReference type="Gene3D" id="1.10.287.130">
    <property type="match status" value="1"/>
</dbReference>
<dbReference type="InterPro" id="IPR004358">
    <property type="entry name" value="Sig_transdc_His_kin-like_C"/>
</dbReference>
<dbReference type="PROSITE" id="PS50112">
    <property type="entry name" value="PAS"/>
    <property type="match status" value="1"/>
</dbReference>
<dbReference type="SUPFAM" id="SSF47384">
    <property type="entry name" value="Homodimeric domain of signal transducing histidine kinase"/>
    <property type="match status" value="1"/>
</dbReference>
<dbReference type="EC" id="2.7.13.3" evidence="2"/>
<evidence type="ECO:0000259" key="9">
    <source>
        <dbReference type="PROSITE" id="PS50112"/>
    </source>
</evidence>
<evidence type="ECO:0000256" key="7">
    <source>
        <dbReference type="SAM" id="Phobius"/>
    </source>
</evidence>
<evidence type="ECO:0000313" key="11">
    <source>
        <dbReference type="EMBL" id="CCG54246.1"/>
    </source>
</evidence>
<feature type="domain" description="PAS" evidence="9">
    <location>
        <begin position="249"/>
        <end position="296"/>
    </location>
</feature>
<evidence type="ECO:0000259" key="8">
    <source>
        <dbReference type="PROSITE" id="PS50109"/>
    </source>
</evidence>
<accession>H8XR12</accession>
<dbReference type="eggNOG" id="COG4251">
    <property type="taxonomic scope" value="Bacteria"/>
</dbReference>
<dbReference type="InterPro" id="IPR005467">
    <property type="entry name" value="His_kinase_dom"/>
</dbReference>
<dbReference type="InterPro" id="IPR007891">
    <property type="entry name" value="CHASE3"/>
</dbReference>
<dbReference type="SUPFAM" id="SSF55874">
    <property type="entry name" value="ATPase domain of HSP90 chaperone/DNA topoisomerase II/histidine kinase"/>
    <property type="match status" value="1"/>
</dbReference>
<keyword evidence="3" id="KW-0597">Phosphoprotein</keyword>
<reference evidence="11 12" key="1">
    <citation type="journal article" date="2012" name="J. Bacteriol.">
        <title>Complete Genome Sequence of Flavobacterium indicum GPSTA100-9T, Isolated from Warm Spring Water.</title>
        <authorList>
            <person name="Barbier P."/>
            <person name="Houel A."/>
            <person name="Loux V."/>
            <person name="Poulain J."/>
            <person name="Bernardet J.F."/>
            <person name="Touchon M."/>
            <person name="Duchaud E."/>
        </authorList>
    </citation>
    <scope>NUCLEOTIDE SEQUENCE [LARGE SCALE GENOMIC DNA]</scope>
    <source>
        <strain evidence="12">DSM 17447 / CIP 109464 / GPTSA100-9</strain>
    </source>
</reference>
<dbReference type="SMART" id="SM00387">
    <property type="entry name" value="HATPase_c"/>
    <property type="match status" value="1"/>
</dbReference>
<feature type="domain" description="PAC" evidence="10">
    <location>
        <begin position="299"/>
        <end position="349"/>
    </location>
</feature>
<dbReference type="OrthoDB" id="9124519at2"/>
<dbReference type="InterPro" id="IPR052162">
    <property type="entry name" value="Sensor_kinase/Photoreceptor"/>
</dbReference>
<dbReference type="InterPro" id="IPR000700">
    <property type="entry name" value="PAS-assoc_C"/>
</dbReference>
<proteinExistence type="predicted"/>
<dbReference type="PROSITE" id="PS50109">
    <property type="entry name" value="HIS_KIN"/>
    <property type="match status" value="1"/>
</dbReference>
<dbReference type="SUPFAM" id="SSF55785">
    <property type="entry name" value="PYP-like sensor domain (PAS domain)"/>
    <property type="match status" value="1"/>
</dbReference>
<dbReference type="Gene3D" id="3.30.565.10">
    <property type="entry name" value="Histidine kinase-like ATPase, C-terminal domain"/>
    <property type="match status" value="1"/>
</dbReference>
<evidence type="ECO:0000256" key="2">
    <source>
        <dbReference type="ARBA" id="ARBA00012438"/>
    </source>
</evidence>